<name>A0AAE0U6B8_SORBR</name>
<dbReference type="PANTHER" id="PTHR38797">
    <property type="entry name" value="NUCLEAR PORE COMPLEX PROTEIN NUP85-RELATED"/>
    <property type="match status" value="1"/>
</dbReference>
<proteinExistence type="predicted"/>
<dbReference type="PANTHER" id="PTHR38797:SF4">
    <property type="entry name" value="NUCLEAR PORE COMPLEX PROTEIN NUP85"/>
    <property type="match status" value="1"/>
</dbReference>
<evidence type="ECO:0000313" key="2">
    <source>
        <dbReference type="Proteomes" id="UP001281003"/>
    </source>
</evidence>
<dbReference type="InterPro" id="IPR022085">
    <property type="entry name" value="OpdG"/>
</dbReference>
<dbReference type="Proteomes" id="UP001281003">
    <property type="component" value="Unassembled WGS sequence"/>
</dbReference>
<accession>A0AAE0U6B8</accession>
<protein>
    <submittedName>
        <fullName evidence="1">Uncharacterized protein</fullName>
    </submittedName>
</protein>
<comment type="caution">
    <text evidence="1">The sequence shown here is derived from an EMBL/GenBank/DDBJ whole genome shotgun (WGS) entry which is preliminary data.</text>
</comment>
<evidence type="ECO:0000313" key="1">
    <source>
        <dbReference type="EMBL" id="KAK3392527.1"/>
    </source>
</evidence>
<reference evidence="1" key="2">
    <citation type="submission" date="2023-07" db="EMBL/GenBank/DDBJ databases">
        <authorList>
            <consortium name="Lawrence Berkeley National Laboratory"/>
            <person name="Haridas S."/>
            <person name="Hensen N."/>
            <person name="Bonometti L."/>
            <person name="Westerberg I."/>
            <person name="Brannstrom I.O."/>
            <person name="Guillou S."/>
            <person name="Cros-Aarteil S."/>
            <person name="Calhoun S."/>
            <person name="Kuo A."/>
            <person name="Mondo S."/>
            <person name="Pangilinan J."/>
            <person name="Riley R."/>
            <person name="LaButti K."/>
            <person name="Andreopoulos B."/>
            <person name="Lipzen A."/>
            <person name="Chen C."/>
            <person name="Yanf M."/>
            <person name="Daum C."/>
            <person name="Ng V."/>
            <person name="Clum A."/>
            <person name="Steindorff A."/>
            <person name="Ohm R."/>
            <person name="Martin F."/>
            <person name="Silar P."/>
            <person name="Natvig D."/>
            <person name="Lalanne C."/>
            <person name="Gautier V."/>
            <person name="Ament-velasquez S.L."/>
            <person name="Kruys A."/>
            <person name="Hutchinson M.I."/>
            <person name="Powell A.J."/>
            <person name="Barry K."/>
            <person name="Miller A.N."/>
            <person name="Grigoriev I.V."/>
            <person name="Debuchy R."/>
            <person name="Gladieux P."/>
            <person name="Thoren M.H."/>
            <person name="Johannesson H."/>
        </authorList>
    </citation>
    <scope>NUCLEOTIDE SEQUENCE</scope>
    <source>
        <strain evidence="1">FGSC 1904</strain>
    </source>
</reference>
<gene>
    <name evidence="1" type="ORF">B0T20DRAFT_361302</name>
</gene>
<dbReference type="InterPro" id="IPR053204">
    <property type="entry name" value="Oxopyrrolidines_Biosynth-assoc"/>
</dbReference>
<keyword evidence="2" id="KW-1185">Reference proteome</keyword>
<reference evidence="1" key="1">
    <citation type="journal article" date="2023" name="Mol. Phylogenet. Evol.">
        <title>Genome-scale phylogeny and comparative genomics of the fungal order Sordariales.</title>
        <authorList>
            <person name="Hensen N."/>
            <person name="Bonometti L."/>
            <person name="Westerberg I."/>
            <person name="Brannstrom I.O."/>
            <person name="Guillou S."/>
            <person name="Cros-Aarteil S."/>
            <person name="Calhoun S."/>
            <person name="Haridas S."/>
            <person name="Kuo A."/>
            <person name="Mondo S."/>
            <person name="Pangilinan J."/>
            <person name="Riley R."/>
            <person name="LaButti K."/>
            <person name="Andreopoulos B."/>
            <person name="Lipzen A."/>
            <person name="Chen C."/>
            <person name="Yan M."/>
            <person name="Daum C."/>
            <person name="Ng V."/>
            <person name="Clum A."/>
            <person name="Steindorff A."/>
            <person name="Ohm R.A."/>
            <person name="Martin F."/>
            <person name="Silar P."/>
            <person name="Natvig D.O."/>
            <person name="Lalanne C."/>
            <person name="Gautier V."/>
            <person name="Ament-Velasquez S.L."/>
            <person name="Kruys A."/>
            <person name="Hutchinson M.I."/>
            <person name="Powell A.J."/>
            <person name="Barry K."/>
            <person name="Miller A.N."/>
            <person name="Grigoriev I.V."/>
            <person name="Debuchy R."/>
            <person name="Gladieux P."/>
            <person name="Hiltunen Thoren M."/>
            <person name="Johannesson H."/>
        </authorList>
    </citation>
    <scope>NUCLEOTIDE SEQUENCE</scope>
    <source>
        <strain evidence="1">FGSC 1904</strain>
    </source>
</reference>
<sequence length="280" mass="31444">MSKAGYISLQPLRGNPGDAGETHGPIVDALETALNVNDDALIPEAARRLAEQLDGIIPAREDPAEKESEVENARYNAYTTLLQAVQQVPAGHEAHRRFALVLRDLASLDGHPAWQRLEGFAICNRDAWQDPSLNFEPVTDPEAYEQWCNLNAFIATLLSTGAINWRELPIWELRDGLEENLEQLSQENRDTRVVVATLWIKNAGNFIWEQTLSGKAEDLDETDTRMLRAGELYKGQSGYSRDRWDFWKKRLGELRSQVSESPSSAIDEALEAMAGLEEKN</sequence>
<dbReference type="EMBL" id="JAUTDP010000011">
    <property type="protein sequence ID" value="KAK3392527.1"/>
    <property type="molecule type" value="Genomic_DNA"/>
</dbReference>
<dbReference type="Pfam" id="PF12311">
    <property type="entry name" value="DUF3632"/>
    <property type="match status" value="1"/>
</dbReference>
<dbReference type="AlphaFoldDB" id="A0AAE0U6B8"/>
<organism evidence="1 2">
    <name type="scientific">Sordaria brevicollis</name>
    <dbReference type="NCBI Taxonomy" id="83679"/>
    <lineage>
        <taxon>Eukaryota</taxon>
        <taxon>Fungi</taxon>
        <taxon>Dikarya</taxon>
        <taxon>Ascomycota</taxon>
        <taxon>Pezizomycotina</taxon>
        <taxon>Sordariomycetes</taxon>
        <taxon>Sordariomycetidae</taxon>
        <taxon>Sordariales</taxon>
        <taxon>Sordariaceae</taxon>
        <taxon>Sordaria</taxon>
    </lineage>
</organism>